<dbReference type="SUPFAM" id="SSF56112">
    <property type="entry name" value="Protein kinase-like (PK-like)"/>
    <property type="match status" value="1"/>
</dbReference>
<dbReference type="PANTHER" id="PTHR43851">
    <property type="match status" value="1"/>
</dbReference>
<dbReference type="InterPro" id="IPR004147">
    <property type="entry name" value="ABC1_dom"/>
</dbReference>
<feature type="domain" description="ABC1 atypical kinase-like" evidence="1">
    <location>
        <begin position="92"/>
        <end position="297"/>
    </location>
</feature>
<dbReference type="InterPro" id="IPR011009">
    <property type="entry name" value="Kinase-like_dom_sf"/>
</dbReference>
<dbReference type="Pfam" id="PF03109">
    <property type="entry name" value="ABC1"/>
    <property type="match status" value="1"/>
</dbReference>
<protein>
    <submittedName>
        <fullName evidence="2">Unannotated protein</fullName>
    </submittedName>
</protein>
<accession>A0A6J7IV61</accession>
<dbReference type="AlphaFoldDB" id="A0A6J7IV61"/>
<evidence type="ECO:0000259" key="1">
    <source>
        <dbReference type="Pfam" id="PF03109"/>
    </source>
</evidence>
<evidence type="ECO:0000313" key="2">
    <source>
        <dbReference type="EMBL" id="CAB4935023.1"/>
    </source>
</evidence>
<sequence length="406" mass="44030">MAGAAASSALGADKDSAYAKATLASAEAITATLAKARGPVMKFGQTLALFSQILPPEQAALLKGMSRLYEDAQAQPYEKVEKVLAVLPDGVEVERVAVAAASLGQVHRAVWTDGSPVAIKVQYPDAARAVKSDMLQLRAMLPLAKRMLPSLDVGALLEEHASRLAEELDYTREAGWMRTFRAEWQNQDITIPEVLFATPKVLVTRWMDGTPWLQVADLPEERRNRAGELLSRFMFLSPAGVGATHADPHPGNYRLLEDNTLGVLDFGSVAVGSGAFTWVFAETIRLAAEGDEDGVLRIWQHAGLVGAGTTSERLMSLLDVDTRLWTEPEFDFNIEWLGRLAGSWTDPVAALEDATALSFPPSYLLEHRALMGALTLVCSVGSKFRAGDLLRETLTTFAEEGLGQRP</sequence>
<dbReference type="EMBL" id="CAFBMR010000188">
    <property type="protein sequence ID" value="CAB4935023.1"/>
    <property type="molecule type" value="Genomic_DNA"/>
</dbReference>
<gene>
    <name evidence="2" type="ORF">UFOPK3610_02151</name>
</gene>
<proteinExistence type="predicted"/>
<reference evidence="2" key="1">
    <citation type="submission" date="2020-05" db="EMBL/GenBank/DDBJ databases">
        <authorList>
            <person name="Chiriac C."/>
            <person name="Salcher M."/>
            <person name="Ghai R."/>
            <person name="Kavagutti S V."/>
        </authorList>
    </citation>
    <scope>NUCLEOTIDE SEQUENCE</scope>
</reference>
<name>A0A6J7IV61_9ZZZZ</name>
<organism evidence="2">
    <name type="scientific">freshwater metagenome</name>
    <dbReference type="NCBI Taxonomy" id="449393"/>
    <lineage>
        <taxon>unclassified sequences</taxon>
        <taxon>metagenomes</taxon>
        <taxon>ecological metagenomes</taxon>
    </lineage>
</organism>
<dbReference type="PANTHER" id="PTHR43851:SF3">
    <property type="entry name" value="COENZYME Q8"/>
    <property type="match status" value="1"/>
</dbReference>
<dbReference type="InterPro" id="IPR051409">
    <property type="entry name" value="Atypical_kinase_ADCK"/>
</dbReference>